<accession>U6LJ10</accession>
<evidence type="ECO:0000256" key="4">
    <source>
        <dbReference type="SAM" id="MobiDB-lite"/>
    </source>
</evidence>
<dbReference type="Proteomes" id="UP000030750">
    <property type="component" value="Unassembled WGS sequence"/>
</dbReference>
<sequence length="177" mass="18013">MKTELSVFAAKSVSPVPVYGLAAAAAAAAGFNPKAAAAAAADPAAAAAAAAGTPALQDDRDNDNDNPSSSSSSSSNSSNSSKSYLFSTGSSSCSTKFLLASGGDDGTTRVWDLRTKKCILKAQHHYQILSVALDGIGCRVFAGSLDNTIQGLCSFFCFEGLRGRMALAFGLCTPFPL</sequence>
<dbReference type="OrthoDB" id="354344at2759"/>
<organism evidence="5 6">
    <name type="scientific">Eimeria brunetti</name>
    <dbReference type="NCBI Taxonomy" id="51314"/>
    <lineage>
        <taxon>Eukaryota</taxon>
        <taxon>Sar</taxon>
        <taxon>Alveolata</taxon>
        <taxon>Apicomplexa</taxon>
        <taxon>Conoidasida</taxon>
        <taxon>Coccidia</taxon>
        <taxon>Eucoccidiorida</taxon>
        <taxon>Eimeriorina</taxon>
        <taxon>Eimeriidae</taxon>
        <taxon>Eimeria</taxon>
    </lineage>
</organism>
<name>U6LJ10_9EIME</name>
<evidence type="ECO:0000256" key="3">
    <source>
        <dbReference type="PROSITE-ProRule" id="PRU00221"/>
    </source>
</evidence>
<dbReference type="InterPro" id="IPR015943">
    <property type="entry name" value="WD40/YVTN_repeat-like_dom_sf"/>
</dbReference>
<keyword evidence="1 3" id="KW-0853">WD repeat</keyword>
<dbReference type="InterPro" id="IPR036322">
    <property type="entry name" value="WD40_repeat_dom_sf"/>
</dbReference>
<keyword evidence="6" id="KW-1185">Reference proteome</keyword>
<evidence type="ECO:0000313" key="5">
    <source>
        <dbReference type="EMBL" id="CDJ48504.1"/>
    </source>
</evidence>
<gene>
    <name evidence="5" type="ORF">EBH_0079180</name>
</gene>
<proteinExistence type="predicted"/>
<dbReference type="PROSITE" id="PS50082">
    <property type="entry name" value="WD_REPEATS_2"/>
    <property type="match status" value="1"/>
</dbReference>
<dbReference type="SUPFAM" id="SSF50978">
    <property type="entry name" value="WD40 repeat-like"/>
    <property type="match status" value="1"/>
</dbReference>
<dbReference type="AlphaFoldDB" id="U6LJ10"/>
<feature type="region of interest" description="Disordered" evidence="4">
    <location>
        <begin position="50"/>
        <end position="82"/>
    </location>
</feature>
<protein>
    <submittedName>
        <fullName evidence="5">Uncharacterized protein</fullName>
    </submittedName>
</protein>
<evidence type="ECO:0000256" key="2">
    <source>
        <dbReference type="ARBA" id="ARBA00022737"/>
    </source>
</evidence>
<feature type="repeat" description="WD" evidence="3">
    <location>
        <begin position="98"/>
        <end position="121"/>
    </location>
</feature>
<reference evidence="5" key="2">
    <citation type="submission" date="2013-10" db="EMBL/GenBank/DDBJ databases">
        <authorList>
            <person name="Aslett M."/>
        </authorList>
    </citation>
    <scope>NUCLEOTIDE SEQUENCE [LARGE SCALE GENOMIC DNA]</scope>
    <source>
        <strain evidence="5">Houghton</strain>
    </source>
</reference>
<dbReference type="InterPro" id="IPR019775">
    <property type="entry name" value="WD40_repeat_CS"/>
</dbReference>
<dbReference type="Gene3D" id="2.130.10.10">
    <property type="entry name" value="YVTN repeat-like/Quinoprotein amine dehydrogenase"/>
    <property type="match status" value="1"/>
</dbReference>
<feature type="compositionally biased region" description="Low complexity" evidence="4">
    <location>
        <begin position="65"/>
        <end position="82"/>
    </location>
</feature>
<reference evidence="5" key="1">
    <citation type="submission" date="2013-10" db="EMBL/GenBank/DDBJ databases">
        <title>Genomic analysis of the causative agents of coccidiosis in chickens.</title>
        <authorList>
            <person name="Reid A.J."/>
            <person name="Blake D."/>
            <person name="Billington K."/>
            <person name="Browne H."/>
            <person name="Dunn M."/>
            <person name="Hung S."/>
            <person name="Kawahara F."/>
            <person name="Miranda-Saavedra D."/>
            <person name="Mourier T."/>
            <person name="Nagra H."/>
            <person name="Otto T.D."/>
            <person name="Rawlings N."/>
            <person name="Sanchez A."/>
            <person name="Sanders M."/>
            <person name="Subramaniam C."/>
            <person name="Tay Y."/>
            <person name="Dear P."/>
            <person name="Doerig C."/>
            <person name="Gruber A."/>
            <person name="Parkinson J."/>
            <person name="Shirley M."/>
            <person name="Wan K.L."/>
            <person name="Berriman M."/>
            <person name="Tomley F."/>
            <person name="Pain A."/>
        </authorList>
    </citation>
    <scope>NUCLEOTIDE SEQUENCE [LARGE SCALE GENOMIC DNA]</scope>
    <source>
        <strain evidence="5">Houghton</strain>
    </source>
</reference>
<dbReference type="InterPro" id="IPR001680">
    <property type="entry name" value="WD40_rpt"/>
</dbReference>
<evidence type="ECO:0000313" key="6">
    <source>
        <dbReference type="Proteomes" id="UP000030750"/>
    </source>
</evidence>
<evidence type="ECO:0000256" key="1">
    <source>
        <dbReference type="ARBA" id="ARBA00022574"/>
    </source>
</evidence>
<dbReference type="EMBL" id="HG711178">
    <property type="protein sequence ID" value="CDJ48504.1"/>
    <property type="molecule type" value="Genomic_DNA"/>
</dbReference>
<keyword evidence="2" id="KW-0677">Repeat</keyword>
<dbReference type="VEuPathDB" id="ToxoDB:EBH_0079180"/>
<dbReference type="PROSITE" id="PS00678">
    <property type="entry name" value="WD_REPEATS_1"/>
    <property type="match status" value="1"/>
</dbReference>